<evidence type="ECO:0000313" key="1">
    <source>
        <dbReference type="EMBL" id="MDC3424597.1"/>
    </source>
</evidence>
<organism evidence="1 2">
    <name type="scientific">Terrihalobacillus insolitus</name>
    <dbReference type="NCBI Taxonomy" id="2950438"/>
    <lineage>
        <taxon>Bacteria</taxon>
        <taxon>Bacillati</taxon>
        <taxon>Bacillota</taxon>
        <taxon>Bacilli</taxon>
        <taxon>Bacillales</taxon>
        <taxon>Bacillaceae</taxon>
        <taxon>Terrihalobacillus</taxon>
    </lineage>
</organism>
<dbReference type="RefSeq" id="WP_272436401.1">
    <property type="nucleotide sequence ID" value="NZ_JAMQKB010000007.1"/>
</dbReference>
<gene>
    <name evidence="1" type="ORF">NC797_08750</name>
</gene>
<name>A0A9X4ALP0_9BACI</name>
<comment type="caution">
    <text evidence="1">The sequence shown here is derived from an EMBL/GenBank/DDBJ whole genome shotgun (WGS) entry which is preliminary data.</text>
</comment>
<keyword evidence="2" id="KW-1185">Reference proteome</keyword>
<accession>A0A9X4ALP0</accession>
<evidence type="ECO:0000313" key="2">
    <source>
        <dbReference type="Proteomes" id="UP001145050"/>
    </source>
</evidence>
<dbReference type="Pfam" id="PF04122">
    <property type="entry name" value="CW_binding_2"/>
    <property type="match status" value="1"/>
</dbReference>
<dbReference type="Proteomes" id="UP001145050">
    <property type="component" value="Unassembled WGS sequence"/>
</dbReference>
<proteinExistence type="predicted"/>
<dbReference type="AlphaFoldDB" id="A0A9X4ALP0"/>
<dbReference type="EMBL" id="JAMQKB010000007">
    <property type="protein sequence ID" value="MDC3424597.1"/>
    <property type="molecule type" value="Genomic_DNA"/>
</dbReference>
<dbReference type="InterPro" id="IPR007253">
    <property type="entry name" value="Cell_wall-bd_2"/>
</dbReference>
<reference evidence="1" key="1">
    <citation type="submission" date="2022-06" db="EMBL/GenBank/DDBJ databases">
        <title>Aquibacillus sp. a new bacterium isolated from soil saline samples.</title>
        <authorList>
            <person name="Galisteo C."/>
            <person name="De La Haba R."/>
            <person name="Sanchez-Porro C."/>
            <person name="Ventosa A."/>
        </authorList>
    </citation>
    <scope>NUCLEOTIDE SEQUENCE</scope>
    <source>
        <strain evidence="1">3ASR75-11</strain>
    </source>
</reference>
<sequence length="350" mass="39249">MFFPFTIDTTRVDAIDPHILTVYVSQIHFPSRDIPWRPSAVVLVPSETYHFGYIGSSIVHFPINASFLFTRQDTLLPITLQEIIRLEPTGENVPAQVILLGPISQKVEIELQRYGISTMRIGSSDIFQTAAQAAYFRLVTIPPKANIGKHHIIVASAEDGAEALPAPYYSAHQGVPIIFVYKNSIPEASRWVMEQFPDRTFTIFGSEKTISRSVENKMKLIVSDVDRMEGDNPFEISVNLANRQSTEKILGWDRNKQGIGNAFSFGTIHSWQKALSGILFAHIGKHTPLLLIEPHKIPTVVGEYLLTLNPIKPRPPAPPFMHGIILGGHKDIMYDTQVKLEEHLILRALD</sequence>
<protein>
    <submittedName>
        <fullName evidence="1">Cell wall-binding repeat-containing protein</fullName>
    </submittedName>
</protein>